<reference evidence="2 3" key="1">
    <citation type="journal article" date="2019" name="Commun. Biol.">
        <title>The bagworm genome reveals a unique fibroin gene that provides high tensile strength.</title>
        <authorList>
            <person name="Kono N."/>
            <person name="Nakamura H."/>
            <person name="Ohtoshi R."/>
            <person name="Tomita M."/>
            <person name="Numata K."/>
            <person name="Arakawa K."/>
        </authorList>
    </citation>
    <scope>NUCLEOTIDE SEQUENCE [LARGE SCALE GENOMIC DNA]</scope>
</reference>
<proteinExistence type="predicted"/>
<organism evidence="2 3">
    <name type="scientific">Eumeta variegata</name>
    <name type="common">Bagworm moth</name>
    <name type="synonym">Eumeta japonica</name>
    <dbReference type="NCBI Taxonomy" id="151549"/>
    <lineage>
        <taxon>Eukaryota</taxon>
        <taxon>Metazoa</taxon>
        <taxon>Ecdysozoa</taxon>
        <taxon>Arthropoda</taxon>
        <taxon>Hexapoda</taxon>
        <taxon>Insecta</taxon>
        <taxon>Pterygota</taxon>
        <taxon>Neoptera</taxon>
        <taxon>Endopterygota</taxon>
        <taxon>Lepidoptera</taxon>
        <taxon>Glossata</taxon>
        <taxon>Ditrysia</taxon>
        <taxon>Tineoidea</taxon>
        <taxon>Psychidae</taxon>
        <taxon>Oiketicinae</taxon>
        <taxon>Eumeta</taxon>
    </lineage>
</organism>
<gene>
    <name evidence="2" type="ORF">EVAR_29946_1</name>
</gene>
<protein>
    <submittedName>
        <fullName evidence="2">Uncharacterized protein</fullName>
    </submittedName>
</protein>
<sequence length="103" mass="11567">MAPADEIERERRREREREKERETIEYNTSCVLVVSPIPGITPHTPFDAPPLPPANAVPSPVGKSIGRIRKCRMSPDGGESTSIRIGYRTRVTRPEILFGGWVK</sequence>
<dbReference type="AlphaFoldDB" id="A0A4C1VJ69"/>
<name>A0A4C1VJ69_EUMVA</name>
<evidence type="ECO:0000256" key="1">
    <source>
        <dbReference type="SAM" id="MobiDB-lite"/>
    </source>
</evidence>
<evidence type="ECO:0000313" key="2">
    <source>
        <dbReference type="EMBL" id="GBP37745.1"/>
    </source>
</evidence>
<dbReference type="EMBL" id="BGZK01000338">
    <property type="protein sequence ID" value="GBP37745.1"/>
    <property type="molecule type" value="Genomic_DNA"/>
</dbReference>
<keyword evidence="3" id="KW-1185">Reference proteome</keyword>
<feature type="region of interest" description="Disordered" evidence="1">
    <location>
        <begin position="44"/>
        <end position="82"/>
    </location>
</feature>
<evidence type="ECO:0000313" key="3">
    <source>
        <dbReference type="Proteomes" id="UP000299102"/>
    </source>
</evidence>
<accession>A0A4C1VJ69</accession>
<feature type="region of interest" description="Disordered" evidence="1">
    <location>
        <begin position="1"/>
        <end position="22"/>
    </location>
</feature>
<dbReference type="Proteomes" id="UP000299102">
    <property type="component" value="Unassembled WGS sequence"/>
</dbReference>
<comment type="caution">
    <text evidence="2">The sequence shown here is derived from an EMBL/GenBank/DDBJ whole genome shotgun (WGS) entry which is preliminary data.</text>
</comment>